<feature type="signal peptide" evidence="2">
    <location>
        <begin position="1"/>
        <end position="29"/>
    </location>
</feature>
<feature type="compositionally biased region" description="Low complexity" evidence="1">
    <location>
        <begin position="34"/>
        <end position="98"/>
    </location>
</feature>
<dbReference type="EMBL" id="JASNVU010000009">
    <property type="protein sequence ID" value="MDK4335317.1"/>
    <property type="molecule type" value="Genomic_DNA"/>
</dbReference>
<organism evidence="3 4">
    <name type="scientific">Corynebacterium accolens</name>
    <dbReference type="NCBI Taxonomy" id="38284"/>
    <lineage>
        <taxon>Bacteria</taxon>
        <taxon>Bacillati</taxon>
        <taxon>Actinomycetota</taxon>
        <taxon>Actinomycetes</taxon>
        <taxon>Mycobacteriales</taxon>
        <taxon>Corynebacteriaceae</taxon>
        <taxon>Corynebacterium</taxon>
    </lineage>
</organism>
<name>A0AAP4FCJ1_9CORY</name>
<comment type="caution">
    <text evidence="3">The sequence shown here is derived from an EMBL/GenBank/DDBJ whole genome shotgun (WGS) entry which is preliminary data.</text>
</comment>
<feature type="chain" id="PRO_5043036886" description="Secreted protein" evidence="2">
    <location>
        <begin position="30"/>
        <end position="190"/>
    </location>
</feature>
<evidence type="ECO:0000313" key="3">
    <source>
        <dbReference type="EMBL" id="MDK4335317.1"/>
    </source>
</evidence>
<evidence type="ECO:0000313" key="4">
    <source>
        <dbReference type="Proteomes" id="UP001230317"/>
    </source>
</evidence>
<gene>
    <name evidence="3" type="ORF">QPX58_07840</name>
</gene>
<evidence type="ECO:0008006" key="5">
    <source>
        <dbReference type="Google" id="ProtNLM"/>
    </source>
</evidence>
<evidence type="ECO:0000256" key="1">
    <source>
        <dbReference type="SAM" id="MobiDB-lite"/>
    </source>
</evidence>
<accession>A0AAP4FCJ1</accession>
<dbReference type="PROSITE" id="PS51257">
    <property type="entry name" value="PROKAR_LIPOPROTEIN"/>
    <property type="match status" value="1"/>
</dbReference>
<feature type="region of interest" description="Disordered" evidence="1">
    <location>
        <begin position="31"/>
        <end position="106"/>
    </location>
</feature>
<dbReference type="RefSeq" id="WP_284642367.1">
    <property type="nucleotide sequence ID" value="NZ_JASNVU010000009.1"/>
</dbReference>
<protein>
    <recommendedName>
        <fullName evidence="5">Secreted protein</fullName>
    </recommendedName>
</protein>
<proteinExistence type="predicted"/>
<keyword evidence="2" id="KW-0732">Signal</keyword>
<dbReference type="AlphaFoldDB" id="A0AAP4FCJ1"/>
<sequence>MPIPRKSVLSRTLACAAAFPLSMALVSCADDADNSANPSDPQFSDAVAQSSSSSSSSSSATSSAEPTTATTTDAPATSPAQTQAQQPTPQEVTVTTTAKQSKGDCSPASFAPIVPQMDDIVVIDCDGSWAHFGKDQTDWTVWARFVDGAWTNIEPIGVAKSGMTEPCYDVDKWINQGAPSFVSDNMRRCN</sequence>
<evidence type="ECO:0000256" key="2">
    <source>
        <dbReference type="SAM" id="SignalP"/>
    </source>
</evidence>
<dbReference type="Proteomes" id="UP001230317">
    <property type="component" value="Unassembled WGS sequence"/>
</dbReference>
<reference evidence="3" key="1">
    <citation type="submission" date="2023-05" db="EMBL/GenBank/DDBJ databases">
        <title>Metabolic capabilities are highly conserved among human nasal-associated Corynebacterium species in pangenomic analyses.</title>
        <authorList>
            <person name="Tran T.H."/>
            <person name="Roberts A.Q."/>
            <person name="Escapa I.F."/>
            <person name="Gao W."/>
            <person name="Conlan S."/>
            <person name="Kong H."/>
            <person name="Segre J.A."/>
            <person name="Kelly M.S."/>
            <person name="Lemon K.P."/>
        </authorList>
    </citation>
    <scope>NUCLEOTIDE SEQUENCE</scope>
    <source>
        <strain evidence="3">KPL2618</strain>
    </source>
</reference>